<evidence type="ECO:0000313" key="1">
    <source>
        <dbReference type="EMBL" id="KGN59099.1"/>
    </source>
</evidence>
<dbReference type="Proteomes" id="UP000029981">
    <property type="component" value="Chromosome 3"/>
</dbReference>
<reference evidence="1 2" key="1">
    <citation type="journal article" date="2009" name="Nat. Genet.">
        <title>The genome of the cucumber, Cucumis sativus L.</title>
        <authorList>
            <person name="Huang S."/>
            <person name="Li R."/>
            <person name="Zhang Z."/>
            <person name="Li L."/>
            <person name="Gu X."/>
            <person name="Fan W."/>
            <person name="Lucas W.J."/>
            <person name="Wang X."/>
            <person name="Xie B."/>
            <person name="Ni P."/>
            <person name="Ren Y."/>
            <person name="Zhu H."/>
            <person name="Li J."/>
            <person name="Lin K."/>
            <person name="Jin W."/>
            <person name="Fei Z."/>
            <person name="Li G."/>
            <person name="Staub J."/>
            <person name="Kilian A."/>
            <person name="van der Vossen E.A."/>
            <person name="Wu Y."/>
            <person name="Guo J."/>
            <person name="He J."/>
            <person name="Jia Z."/>
            <person name="Ren Y."/>
            <person name="Tian G."/>
            <person name="Lu Y."/>
            <person name="Ruan J."/>
            <person name="Qian W."/>
            <person name="Wang M."/>
            <person name="Huang Q."/>
            <person name="Li B."/>
            <person name="Xuan Z."/>
            <person name="Cao J."/>
            <person name="Asan"/>
            <person name="Wu Z."/>
            <person name="Zhang J."/>
            <person name="Cai Q."/>
            <person name="Bai Y."/>
            <person name="Zhao B."/>
            <person name="Han Y."/>
            <person name="Li Y."/>
            <person name="Li X."/>
            <person name="Wang S."/>
            <person name="Shi Q."/>
            <person name="Liu S."/>
            <person name="Cho W.K."/>
            <person name="Kim J.Y."/>
            <person name="Xu Y."/>
            <person name="Heller-Uszynska K."/>
            <person name="Miao H."/>
            <person name="Cheng Z."/>
            <person name="Zhang S."/>
            <person name="Wu J."/>
            <person name="Yang Y."/>
            <person name="Kang H."/>
            <person name="Li M."/>
            <person name="Liang H."/>
            <person name="Ren X."/>
            <person name="Shi Z."/>
            <person name="Wen M."/>
            <person name="Jian M."/>
            <person name="Yang H."/>
            <person name="Zhang G."/>
            <person name="Yang Z."/>
            <person name="Chen R."/>
            <person name="Liu S."/>
            <person name="Li J."/>
            <person name="Ma L."/>
            <person name="Liu H."/>
            <person name="Zhou Y."/>
            <person name="Zhao J."/>
            <person name="Fang X."/>
            <person name="Li G."/>
            <person name="Fang L."/>
            <person name="Li Y."/>
            <person name="Liu D."/>
            <person name="Zheng H."/>
            <person name="Zhang Y."/>
            <person name="Qin N."/>
            <person name="Li Z."/>
            <person name="Yang G."/>
            <person name="Yang S."/>
            <person name="Bolund L."/>
            <person name="Kristiansen K."/>
            <person name="Zheng H."/>
            <person name="Li S."/>
            <person name="Zhang X."/>
            <person name="Yang H."/>
            <person name="Wang J."/>
            <person name="Sun R."/>
            <person name="Zhang B."/>
            <person name="Jiang S."/>
            <person name="Wang J."/>
            <person name="Du Y."/>
            <person name="Li S."/>
        </authorList>
    </citation>
    <scope>NUCLEOTIDE SEQUENCE [LARGE SCALE GENOMIC DNA]</scope>
    <source>
        <strain evidence="2">cv. 9930</strain>
    </source>
</reference>
<reference evidence="1 2" key="4">
    <citation type="journal article" date="2011" name="BMC Genomics">
        <title>RNA-Seq improves annotation of protein-coding genes in the cucumber genome.</title>
        <authorList>
            <person name="Li Z."/>
            <person name="Zhang Z."/>
            <person name="Yan P."/>
            <person name="Huang S."/>
            <person name="Fei Z."/>
            <person name="Lin K."/>
        </authorList>
    </citation>
    <scope>NUCLEOTIDE SEQUENCE [LARGE SCALE GENOMIC DNA]</scope>
    <source>
        <strain evidence="2">cv. 9930</strain>
    </source>
</reference>
<keyword evidence="2" id="KW-1185">Reference proteome</keyword>
<dbReference type="AlphaFoldDB" id="A0A0A0LDY8"/>
<dbReference type="Gramene" id="KGN59099">
    <property type="protein sequence ID" value="KGN59099"/>
    <property type="gene ID" value="Csa_3G769645"/>
</dbReference>
<protein>
    <submittedName>
        <fullName evidence="1">Uncharacterized protein</fullName>
    </submittedName>
</protein>
<dbReference type="EMBL" id="CM002924">
    <property type="protein sequence ID" value="KGN59099.1"/>
    <property type="molecule type" value="Genomic_DNA"/>
</dbReference>
<sequence length="62" mass="7043">MANQHRSPNSPFCLEIVSKNDGSSIHMPPHDQNHQNTMNMIPKSIMKSSSYLHSIRHDSEQA</sequence>
<evidence type="ECO:0000313" key="2">
    <source>
        <dbReference type="Proteomes" id="UP000029981"/>
    </source>
</evidence>
<gene>
    <name evidence="1" type="ORF">Csa_3G769645</name>
</gene>
<name>A0A0A0LDY8_CUCSA</name>
<reference evidence="1 2" key="3">
    <citation type="journal article" date="2010" name="BMC Genomics">
        <title>Transcriptome sequencing and comparative analysis of cucumber flowers with different sex types.</title>
        <authorList>
            <person name="Guo S."/>
            <person name="Zheng Y."/>
            <person name="Joung J.G."/>
            <person name="Liu S."/>
            <person name="Zhang Z."/>
            <person name="Crasta O.R."/>
            <person name="Sobral B.W."/>
            <person name="Xu Y."/>
            <person name="Huang S."/>
            <person name="Fei Z."/>
        </authorList>
    </citation>
    <scope>NUCLEOTIDE SEQUENCE [LARGE SCALE GENOMIC DNA]</scope>
    <source>
        <strain evidence="2">cv. 9930</strain>
    </source>
</reference>
<proteinExistence type="predicted"/>
<accession>A0A0A0LDY8</accession>
<reference evidence="1 2" key="2">
    <citation type="journal article" date="2009" name="PLoS ONE">
        <title>An integrated genetic and cytogenetic map of the cucumber genome.</title>
        <authorList>
            <person name="Ren Y."/>
            <person name="Zhang Z."/>
            <person name="Liu J."/>
            <person name="Staub J.E."/>
            <person name="Han Y."/>
            <person name="Cheng Z."/>
            <person name="Li X."/>
            <person name="Lu J."/>
            <person name="Miao H."/>
            <person name="Kang H."/>
            <person name="Xie B."/>
            <person name="Gu X."/>
            <person name="Wang X."/>
            <person name="Du Y."/>
            <person name="Jin W."/>
            <person name="Huang S."/>
        </authorList>
    </citation>
    <scope>NUCLEOTIDE SEQUENCE [LARGE SCALE GENOMIC DNA]</scope>
    <source>
        <strain evidence="2">cv. 9930</strain>
    </source>
</reference>
<organism evidence="1 2">
    <name type="scientific">Cucumis sativus</name>
    <name type="common">Cucumber</name>
    <dbReference type="NCBI Taxonomy" id="3659"/>
    <lineage>
        <taxon>Eukaryota</taxon>
        <taxon>Viridiplantae</taxon>
        <taxon>Streptophyta</taxon>
        <taxon>Embryophyta</taxon>
        <taxon>Tracheophyta</taxon>
        <taxon>Spermatophyta</taxon>
        <taxon>Magnoliopsida</taxon>
        <taxon>eudicotyledons</taxon>
        <taxon>Gunneridae</taxon>
        <taxon>Pentapetalae</taxon>
        <taxon>rosids</taxon>
        <taxon>fabids</taxon>
        <taxon>Cucurbitales</taxon>
        <taxon>Cucurbitaceae</taxon>
        <taxon>Benincaseae</taxon>
        <taxon>Cucumis</taxon>
    </lineage>
</organism>